<protein>
    <submittedName>
        <fullName evidence="11">Type VII secretion protein EccB</fullName>
    </submittedName>
</protein>
<dbReference type="Gene3D" id="3.30.2390.20">
    <property type="entry name" value="Type VII secretion system EccB, repeat 1 domain"/>
    <property type="match status" value="1"/>
</dbReference>
<evidence type="ECO:0000256" key="9">
    <source>
        <dbReference type="ARBA" id="ARBA00023136"/>
    </source>
</evidence>
<evidence type="ECO:0000256" key="4">
    <source>
        <dbReference type="ARBA" id="ARBA00022692"/>
    </source>
</evidence>
<feature type="transmembrane region" description="Helical" evidence="10">
    <location>
        <begin position="40"/>
        <end position="61"/>
    </location>
</feature>
<dbReference type="GO" id="GO:0005886">
    <property type="term" value="C:plasma membrane"/>
    <property type="evidence" value="ECO:0007669"/>
    <property type="project" value="UniProtKB-SubCell"/>
</dbReference>
<evidence type="ECO:0000256" key="5">
    <source>
        <dbReference type="ARBA" id="ARBA00022741"/>
    </source>
</evidence>
<reference evidence="12" key="1">
    <citation type="submission" date="2016-10" db="EMBL/GenBank/DDBJ databases">
        <authorList>
            <person name="Varghese N."/>
            <person name="Submissions S."/>
        </authorList>
    </citation>
    <scope>NUCLEOTIDE SEQUENCE [LARGE SCALE GENOMIC DNA]</scope>
    <source>
        <strain evidence="12">CGMCC 4.3530</strain>
    </source>
</reference>
<gene>
    <name evidence="11" type="ORF">SAMN05216215_10495</name>
</gene>
<evidence type="ECO:0000313" key="11">
    <source>
        <dbReference type="EMBL" id="SDZ15339.1"/>
    </source>
</evidence>
<comment type="similarity">
    <text evidence="2">Belongs to the EccB family.</text>
</comment>
<evidence type="ECO:0000256" key="8">
    <source>
        <dbReference type="ARBA" id="ARBA00022989"/>
    </source>
</evidence>
<proteinExistence type="inferred from homology"/>
<evidence type="ECO:0000256" key="6">
    <source>
        <dbReference type="ARBA" id="ARBA00022801"/>
    </source>
</evidence>
<dbReference type="Pfam" id="PF05108">
    <property type="entry name" value="T7SS_ESX1_EccB"/>
    <property type="match status" value="1"/>
</dbReference>
<keyword evidence="9 10" id="KW-0472">Membrane</keyword>
<keyword evidence="6" id="KW-0378">Hydrolase</keyword>
<dbReference type="InterPro" id="IPR007795">
    <property type="entry name" value="T7SS_EccB"/>
</dbReference>
<name>A0A1H3QRL5_9PSEU</name>
<evidence type="ECO:0000256" key="3">
    <source>
        <dbReference type="ARBA" id="ARBA00022475"/>
    </source>
</evidence>
<sequence length="476" mass="49387">MANRRDQLQAYQFMMQRVVSALVVRETDPELTPLRRGVGAAFAGVMIAVLVAAGFGVYGVFTGVGGNAWQAEGSVVVERETGASYVYRQGALQPTLNFTSAKLLAGKNDVKVHRVSGKSLAGVPRRAVVGIPGAPDSLPEAQFALKDGWTMCSVPGRNAAGGPITTSTLFVGGSLAGGLPLEQRAVLARDAKDHMNYLIWRNHRYRIVGNPDDTVKPEQVIRAIFGPQAVVLDAGTAWLNGLPAGQDIAPITIDDFGAPSTVLSGHRVGDLVHHPIGDREQYYLVRSDGLAPLTELQVRIVRGQYPVEPAAIAPSVANSAPVTTALSAPSGESAKPAEVPELAPVPAERRATLCARTLDAATAPEITLGGDAGVLDAGIATSAETAEGTKLADRVLVPAGGVVVVRAKASATDPAGSYHIVTDLGLRFPVPSEAVLETLGFSPADAVSMPAELVQRIPAGPTLDPAAALQTASALP</sequence>
<dbReference type="GO" id="GO:0005576">
    <property type="term" value="C:extracellular region"/>
    <property type="evidence" value="ECO:0007669"/>
    <property type="project" value="TreeGrafter"/>
</dbReference>
<keyword evidence="7" id="KW-0067">ATP-binding</keyword>
<dbReference type="RefSeq" id="WP_093274568.1">
    <property type="nucleotide sequence ID" value="NZ_FNOK01000049.1"/>
</dbReference>
<accession>A0A1H3QRL5</accession>
<dbReference type="AlphaFoldDB" id="A0A1H3QRL5"/>
<keyword evidence="5" id="KW-0547">Nucleotide-binding</keyword>
<comment type="subcellular location">
    <subcellularLocation>
        <location evidence="1">Cell membrane</location>
        <topology evidence="1">Single-pass membrane protein</topology>
    </subcellularLocation>
</comment>
<evidence type="ECO:0000313" key="12">
    <source>
        <dbReference type="Proteomes" id="UP000199529"/>
    </source>
</evidence>
<dbReference type="Gene3D" id="2.40.50.910">
    <property type="entry name" value="Type VII secretion system EccB, repeat 3 domain"/>
    <property type="match status" value="1"/>
</dbReference>
<dbReference type="OrthoDB" id="3847604at2"/>
<organism evidence="11 12">
    <name type="scientific">Saccharopolyspora shandongensis</name>
    <dbReference type="NCBI Taxonomy" id="418495"/>
    <lineage>
        <taxon>Bacteria</taxon>
        <taxon>Bacillati</taxon>
        <taxon>Actinomycetota</taxon>
        <taxon>Actinomycetes</taxon>
        <taxon>Pseudonocardiales</taxon>
        <taxon>Pseudonocardiaceae</taxon>
        <taxon>Saccharopolyspora</taxon>
    </lineage>
</organism>
<evidence type="ECO:0000256" key="2">
    <source>
        <dbReference type="ARBA" id="ARBA00008149"/>
    </source>
</evidence>
<dbReference type="EMBL" id="FNOK01000049">
    <property type="protein sequence ID" value="SDZ15339.1"/>
    <property type="molecule type" value="Genomic_DNA"/>
</dbReference>
<dbReference type="PANTHER" id="PTHR40765">
    <property type="entry name" value="ESX-2 SECRETION SYSTEM ATPASE ECCB2"/>
    <property type="match status" value="1"/>
</dbReference>
<keyword evidence="8 10" id="KW-1133">Transmembrane helix</keyword>
<evidence type="ECO:0000256" key="7">
    <source>
        <dbReference type="ARBA" id="ARBA00022840"/>
    </source>
</evidence>
<keyword evidence="3" id="KW-1003">Cell membrane</keyword>
<evidence type="ECO:0000256" key="1">
    <source>
        <dbReference type="ARBA" id="ARBA00004162"/>
    </source>
</evidence>
<keyword evidence="12" id="KW-1185">Reference proteome</keyword>
<dbReference type="GO" id="GO:0005524">
    <property type="term" value="F:ATP binding"/>
    <property type="evidence" value="ECO:0007669"/>
    <property type="project" value="UniProtKB-KW"/>
</dbReference>
<dbReference type="GO" id="GO:0016787">
    <property type="term" value="F:hydrolase activity"/>
    <property type="evidence" value="ECO:0007669"/>
    <property type="project" value="UniProtKB-KW"/>
</dbReference>
<dbReference type="PANTHER" id="PTHR40765:SF2">
    <property type="entry name" value="ESX-2 SECRETION SYSTEM ATPASE ECCB2"/>
    <property type="match status" value="1"/>
</dbReference>
<evidence type="ECO:0000256" key="10">
    <source>
        <dbReference type="SAM" id="Phobius"/>
    </source>
</evidence>
<dbReference type="InterPro" id="IPR044857">
    <property type="entry name" value="T7SS_EccB_R1"/>
</dbReference>
<dbReference type="InterPro" id="IPR042485">
    <property type="entry name" value="T7SS_EccB_R3"/>
</dbReference>
<dbReference type="Proteomes" id="UP000199529">
    <property type="component" value="Unassembled WGS sequence"/>
</dbReference>
<keyword evidence="4 10" id="KW-0812">Transmembrane</keyword>
<dbReference type="NCBIfam" id="TIGR03919">
    <property type="entry name" value="T7SS_EccB"/>
    <property type="match status" value="1"/>
</dbReference>
<dbReference type="STRING" id="418495.SAMN05216215_10495"/>